<dbReference type="EMBL" id="CALTRL010000824">
    <property type="protein sequence ID" value="CAH7669841.1"/>
    <property type="molecule type" value="Genomic_DNA"/>
</dbReference>
<accession>A0AAV0AMC3</accession>
<keyword evidence="3" id="KW-1185">Reference proteome</keyword>
<dbReference type="Proteomes" id="UP001153365">
    <property type="component" value="Unassembled WGS sequence"/>
</dbReference>
<reference evidence="2" key="1">
    <citation type="submission" date="2022-06" db="EMBL/GenBank/DDBJ databases">
        <authorList>
            <consortium name="SYNGENTA / RWTH Aachen University"/>
        </authorList>
    </citation>
    <scope>NUCLEOTIDE SEQUENCE</scope>
</reference>
<evidence type="ECO:0000313" key="3">
    <source>
        <dbReference type="Proteomes" id="UP001153365"/>
    </source>
</evidence>
<organism evidence="2 3">
    <name type="scientific">Phakopsora pachyrhizi</name>
    <name type="common">Asian soybean rust disease fungus</name>
    <dbReference type="NCBI Taxonomy" id="170000"/>
    <lineage>
        <taxon>Eukaryota</taxon>
        <taxon>Fungi</taxon>
        <taxon>Dikarya</taxon>
        <taxon>Basidiomycota</taxon>
        <taxon>Pucciniomycotina</taxon>
        <taxon>Pucciniomycetes</taxon>
        <taxon>Pucciniales</taxon>
        <taxon>Phakopsoraceae</taxon>
        <taxon>Phakopsora</taxon>
    </lineage>
</organism>
<comment type="caution">
    <text evidence="2">The sequence shown here is derived from an EMBL/GenBank/DDBJ whole genome shotgun (WGS) entry which is preliminary data.</text>
</comment>
<gene>
    <name evidence="2" type="ORF">PPACK8108_LOCUS4496</name>
</gene>
<feature type="region of interest" description="Disordered" evidence="1">
    <location>
        <begin position="54"/>
        <end position="75"/>
    </location>
</feature>
<feature type="region of interest" description="Disordered" evidence="1">
    <location>
        <begin position="183"/>
        <end position="225"/>
    </location>
</feature>
<evidence type="ECO:0000256" key="1">
    <source>
        <dbReference type="SAM" id="MobiDB-lite"/>
    </source>
</evidence>
<name>A0AAV0AMC3_PHAPC</name>
<feature type="compositionally biased region" description="Polar residues" evidence="1">
    <location>
        <begin position="183"/>
        <end position="202"/>
    </location>
</feature>
<proteinExistence type="predicted"/>
<dbReference type="AlphaFoldDB" id="A0AAV0AMC3"/>
<evidence type="ECO:0000313" key="2">
    <source>
        <dbReference type="EMBL" id="CAH7669841.1"/>
    </source>
</evidence>
<protein>
    <submittedName>
        <fullName evidence="2">Uncharacterized protein</fullName>
    </submittedName>
</protein>
<sequence>MATSQVFDSIIGTALAKTEGFSNINTSAPQKNVWSNPTSQLSTQELHLQLASTTLSPDPMPAVTNPGATPESHNTSQFYSPKVALSYSGEPILQSNTDLEQHRLGHGPAEGLTHDGTQVKFVGEQHVRALEPQLGSESQIADANGIEGPSSFEQMFPSAPKALPELQSVGAVGTTTALSSSNTLPNFPSVPNGQSGWMNQSGRLWESSGHERSGRQEEVAPLIEL</sequence>
<feature type="compositionally biased region" description="Basic and acidic residues" evidence="1">
    <location>
        <begin position="208"/>
        <end position="218"/>
    </location>
</feature>